<dbReference type="InterPro" id="IPR050428">
    <property type="entry name" value="TCS_sensor_his_kinase"/>
</dbReference>
<dbReference type="SUPFAM" id="SSF47384">
    <property type="entry name" value="Homodimeric domain of signal transducing histidine kinase"/>
    <property type="match status" value="1"/>
</dbReference>
<proteinExistence type="predicted"/>
<organism evidence="14 15">
    <name type="scientific">Pseudaquabacterium rugosum</name>
    <dbReference type="NCBI Taxonomy" id="2984194"/>
    <lineage>
        <taxon>Bacteria</taxon>
        <taxon>Pseudomonadati</taxon>
        <taxon>Pseudomonadota</taxon>
        <taxon>Betaproteobacteria</taxon>
        <taxon>Burkholderiales</taxon>
        <taxon>Sphaerotilaceae</taxon>
        <taxon>Pseudaquabacterium</taxon>
    </lineage>
</organism>
<dbReference type="InterPro" id="IPR036890">
    <property type="entry name" value="HATPase_C_sf"/>
</dbReference>
<dbReference type="EC" id="2.7.13.3" evidence="3"/>
<dbReference type="EMBL" id="JBBUTF010000023">
    <property type="protein sequence ID" value="MEK8028408.1"/>
    <property type="molecule type" value="Genomic_DNA"/>
</dbReference>
<keyword evidence="6 11" id="KW-0812">Transmembrane</keyword>
<dbReference type="PRINTS" id="PR00344">
    <property type="entry name" value="BCTRLSENSOR"/>
</dbReference>
<accession>A0ABU9BIP6</accession>
<evidence type="ECO:0000256" key="11">
    <source>
        <dbReference type="SAM" id="Phobius"/>
    </source>
</evidence>
<feature type="domain" description="HAMP" evidence="13">
    <location>
        <begin position="228"/>
        <end position="280"/>
    </location>
</feature>
<dbReference type="InterPro" id="IPR036097">
    <property type="entry name" value="HisK_dim/P_sf"/>
</dbReference>
<dbReference type="CDD" id="cd00082">
    <property type="entry name" value="HisKA"/>
    <property type="match status" value="1"/>
</dbReference>
<evidence type="ECO:0000256" key="2">
    <source>
        <dbReference type="ARBA" id="ARBA00004370"/>
    </source>
</evidence>
<name>A0ABU9BIP6_9BURK</name>
<comment type="catalytic activity">
    <reaction evidence="1">
        <text>ATP + protein L-histidine = ADP + protein N-phospho-L-histidine.</text>
        <dbReference type="EC" id="2.7.13.3"/>
    </reaction>
</comment>
<evidence type="ECO:0000256" key="3">
    <source>
        <dbReference type="ARBA" id="ARBA00012438"/>
    </source>
</evidence>
<dbReference type="SMART" id="SM00387">
    <property type="entry name" value="HATPase_c"/>
    <property type="match status" value="1"/>
</dbReference>
<evidence type="ECO:0000256" key="7">
    <source>
        <dbReference type="ARBA" id="ARBA00022777"/>
    </source>
</evidence>
<dbReference type="Proteomes" id="UP001368500">
    <property type="component" value="Unassembled WGS sequence"/>
</dbReference>
<keyword evidence="15" id="KW-1185">Reference proteome</keyword>
<dbReference type="PROSITE" id="PS50885">
    <property type="entry name" value="HAMP"/>
    <property type="match status" value="1"/>
</dbReference>
<dbReference type="InterPro" id="IPR003661">
    <property type="entry name" value="HisK_dim/P_dom"/>
</dbReference>
<evidence type="ECO:0000259" key="13">
    <source>
        <dbReference type="PROSITE" id="PS50885"/>
    </source>
</evidence>
<dbReference type="InterPro" id="IPR003594">
    <property type="entry name" value="HATPase_dom"/>
</dbReference>
<reference evidence="14 15" key="1">
    <citation type="submission" date="2024-04" db="EMBL/GenBank/DDBJ databases">
        <title>Novel species of the genus Ideonella isolated from streams.</title>
        <authorList>
            <person name="Lu H."/>
        </authorList>
    </citation>
    <scope>NUCLEOTIDE SEQUENCE [LARGE SCALE GENOMIC DNA]</scope>
    <source>
        <strain evidence="14 15">BYS139W</strain>
    </source>
</reference>
<dbReference type="RefSeq" id="WP_341376192.1">
    <property type="nucleotide sequence ID" value="NZ_JBBUTF010000023.1"/>
</dbReference>
<dbReference type="SUPFAM" id="SSF55874">
    <property type="entry name" value="ATPase domain of HSP90 chaperone/DNA topoisomerase II/histidine kinase"/>
    <property type="match status" value="1"/>
</dbReference>
<dbReference type="InterPro" id="IPR013727">
    <property type="entry name" value="2CSK_N"/>
</dbReference>
<dbReference type="Pfam" id="PF00512">
    <property type="entry name" value="HisKA"/>
    <property type="match status" value="1"/>
</dbReference>
<dbReference type="Pfam" id="PF08521">
    <property type="entry name" value="2CSK_N"/>
    <property type="match status" value="1"/>
</dbReference>
<feature type="domain" description="Histidine kinase" evidence="12">
    <location>
        <begin position="288"/>
        <end position="537"/>
    </location>
</feature>
<dbReference type="PANTHER" id="PTHR45436:SF1">
    <property type="entry name" value="SENSOR PROTEIN QSEC"/>
    <property type="match status" value="1"/>
</dbReference>
<evidence type="ECO:0000256" key="4">
    <source>
        <dbReference type="ARBA" id="ARBA00022553"/>
    </source>
</evidence>
<dbReference type="PANTHER" id="PTHR45436">
    <property type="entry name" value="SENSOR HISTIDINE KINASE YKOH"/>
    <property type="match status" value="1"/>
</dbReference>
<dbReference type="SMART" id="SM00388">
    <property type="entry name" value="HisKA"/>
    <property type="match status" value="1"/>
</dbReference>
<dbReference type="PROSITE" id="PS50109">
    <property type="entry name" value="HIS_KIN"/>
    <property type="match status" value="1"/>
</dbReference>
<dbReference type="SMART" id="SM00304">
    <property type="entry name" value="HAMP"/>
    <property type="match status" value="1"/>
</dbReference>
<feature type="transmembrane region" description="Helical" evidence="11">
    <location>
        <begin position="204"/>
        <end position="227"/>
    </location>
</feature>
<evidence type="ECO:0000256" key="10">
    <source>
        <dbReference type="ARBA" id="ARBA00023136"/>
    </source>
</evidence>
<evidence type="ECO:0000256" key="8">
    <source>
        <dbReference type="ARBA" id="ARBA00022989"/>
    </source>
</evidence>
<evidence type="ECO:0000259" key="12">
    <source>
        <dbReference type="PROSITE" id="PS50109"/>
    </source>
</evidence>
<evidence type="ECO:0000256" key="5">
    <source>
        <dbReference type="ARBA" id="ARBA00022679"/>
    </source>
</evidence>
<evidence type="ECO:0000313" key="15">
    <source>
        <dbReference type="Proteomes" id="UP001368500"/>
    </source>
</evidence>
<evidence type="ECO:0000256" key="1">
    <source>
        <dbReference type="ARBA" id="ARBA00000085"/>
    </source>
</evidence>
<keyword evidence="4" id="KW-0597">Phosphoprotein</keyword>
<sequence length="554" mass="58745">MRRPPAAEPGSGTLPGGWRPRLRALRSGRFGDLIGQVSLHRQLLLWLLLPQLVLWGAAAAVTYNVAARYANRGIDASLLQSTRALARQVKPIGNGLFIDFPRAAQDIIEADPVDRVYYMVSTPPGQFILGSRKLPAPPDDAPVRPGEPLFYDGLLDGQLRVRIAALYLPIGEPAPGAEEEAPRELMLVQIARSQASRDELARSILLDTVLPLSVLIVLMTMIVWAGIRAGLAPLARLQRQVEDRAPNDPTPVSLHDAPQEVRALARALNSLLAAVHESVAAQRRFISHAAHQLRTPLAGLKSQTEIALQSNADPALDKRLQLVHQSAVRSAHLINQLMALTRAEPEAAANLPRSRVDLQALVVDLLAEVVPRALQAGIDLGFDAGEEGAPDEEAGALAGAGEGAAAALRPAAPPSAALPSAEPALVQGNALLLREAVSNLVDNALRYAGRGAEVTVQLVRPRAGWLQLRVRDSGPGLAAAQLETVFERFVRGRDDGQGCGLGLAIVREIAERHDGRVWLEPAAPRGLCAVLELPAQASTMPPGAGPATGAAAGV</sequence>
<evidence type="ECO:0000256" key="9">
    <source>
        <dbReference type="ARBA" id="ARBA00023012"/>
    </source>
</evidence>
<dbReference type="Gene3D" id="1.10.287.130">
    <property type="match status" value="1"/>
</dbReference>
<dbReference type="GO" id="GO:0016301">
    <property type="term" value="F:kinase activity"/>
    <property type="evidence" value="ECO:0007669"/>
    <property type="project" value="UniProtKB-KW"/>
</dbReference>
<keyword evidence="7 14" id="KW-0418">Kinase</keyword>
<comment type="caution">
    <text evidence="14">The sequence shown here is derived from an EMBL/GenBank/DDBJ whole genome shotgun (WGS) entry which is preliminary data.</text>
</comment>
<keyword evidence="5" id="KW-0808">Transferase</keyword>
<dbReference type="CDD" id="cd00075">
    <property type="entry name" value="HATPase"/>
    <property type="match status" value="1"/>
</dbReference>
<dbReference type="Pfam" id="PF02518">
    <property type="entry name" value="HATPase_c"/>
    <property type="match status" value="1"/>
</dbReference>
<dbReference type="InterPro" id="IPR005467">
    <property type="entry name" value="His_kinase_dom"/>
</dbReference>
<gene>
    <name evidence="14" type="ORF">AACH11_20810</name>
</gene>
<keyword evidence="9" id="KW-0902">Two-component regulatory system</keyword>
<keyword evidence="8 11" id="KW-1133">Transmembrane helix</keyword>
<evidence type="ECO:0000313" key="14">
    <source>
        <dbReference type="EMBL" id="MEK8028408.1"/>
    </source>
</evidence>
<comment type="subcellular location">
    <subcellularLocation>
        <location evidence="2">Membrane</location>
    </subcellularLocation>
</comment>
<dbReference type="InterPro" id="IPR003660">
    <property type="entry name" value="HAMP_dom"/>
</dbReference>
<dbReference type="Gene3D" id="3.30.565.10">
    <property type="entry name" value="Histidine kinase-like ATPase, C-terminal domain"/>
    <property type="match status" value="1"/>
</dbReference>
<feature type="transmembrane region" description="Helical" evidence="11">
    <location>
        <begin position="43"/>
        <end position="66"/>
    </location>
</feature>
<dbReference type="InterPro" id="IPR004358">
    <property type="entry name" value="Sig_transdc_His_kin-like_C"/>
</dbReference>
<protein>
    <recommendedName>
        <fullName evidence="3">histidine kinase</fullName>
        <ecNumber evidence="3">2.7.13.3</ecNumber>
    </recommendedName>
</protein>
<evidence type="ECO:0000256" key="6">
    <source>
        <dbReference type="ARBA" id="ARBA00022692"/>
    </source>
</evidence>
<keyword evidence="10 11" id="KW-0472">Membrane</keyword>